<gene>
    <name evidence="1" type="ORF">PHMEG_00022906</name>
</gene>
<dbReference type="AlphaFoldDB" id="A0A225VIA8"/>
<keyword evidence="2" id="KW-1185">Reference proteome</keyword>
<proteinExistence type="predicted"/>
<comment type="caution">
    <text evidence="1">The sequence shown here is derived from an EMBL/GenBank/DDBJ whole genome shotgun (WGS) entry which is preliminary data.</text>
</comment>
<name>A0A225VIA8_9STRA</name>
<evidence type="ECO:0008006" key="3">
    <source>
        <dbReference type="Google" id="ProtNLM"/>
    </source>
</evidence>
<organism evidence="1 2">
    <name type="scientific">Phytophthora megakarya</name>
    <dbReference type="NCBI Taxonomy" id="4795"/>
    <lineage>
        <taxon>Eukaryota</taxon>
        <taxon>Sar</taxon>
        <taxon>Stramenopiles</taxon>
        <taxon>Oomycota</taxon>
        <taxon>Peronosporomycetes</taxon>
        <taxon>Peronosporales</taxon>
        <taxon>Peronosporaceae</taxon>
        <taxon>Phytophthora</taxon>
    </lineage>
</organism>
<accession>A0A225VIA8</accession>
<reference evidence="2" key="1">
    <citation type="submission" date="2017-03" db="EMBL/GenBank/DDBJ databases">
        <title>Phytopthora megakarya and P. palmivora, two closely related causual agents of cacao black pod achieved similar genome size and gene model numbers by different mechanisms.</title>
        <authorList>
            <person name="Ali S."/>
            <person name="Shao J."/>
            <person name="Larry D.J."/>
            <person name="Kronmiller B."/>
            <person name="Shen D."/>
            <person name="Strem M.D."/>
            <person name="Melnick R.L."/>
            <person name="Guiltinan M.J."/>
            <person name="Tyler B.M."/>
            <person name="Meinhardt L.W."/>
            <person name="Bailey B.A."/>
        </authorList>
    </citation>
    <scope>NUCLEOTIDE SEQUENCE [LARGE SCALE GENOMIC DNA]</scope>
    <source>
        <strain evidence="2">zdho120</strain>
    </source>
</reference>
<dbReference type="Proteomes" id="UP000198211">
    <property type="component" value="Unassembled WGS sequence"/>
</dbReference>
<sequence length="340" mass="38750">MRSVDNMHPFVIPLDLTRSMEAALSTARKEQREPDKLDSKLSQQGIVLNIVATIDPKLWKFCSRYVNAATNFYRVKAKAKAWVHDRTWLERNWTKVDSDIDLFAKETKTWGVTRETVRNRHQALANEVTSKFSDRPLRSEFATKCDKVVGRVCRGWLSDSSIELCLSEIAASTEGCCVVSSLSMADRLADGSPSSASRLQVCCASRQFDRESLRHYCRSSGGFKQPDSLRYNKEGLRGFIERWNESSHPGSIVKVDPVSWVNTPQQPDYSSCGVLEVAYTHNVIAGNADLHCYNISKLDVDVMRLRMLWLLLLQPRERRMSKVDTDRAAKIDQRLQDKLE</sequence>
<dbReference type="STRING" id="4795.A0A225VIA8"/>
<evidence type="ECO:0000313" key="2">
    <source>
        <dbReference type="Proteomes" id="UP000198211"/>
    </source>
</evidence>
<evidence type="ECO:0000313" key="1">
    <source>
        <dbReference type="EMBL" id="OWZ05075.1"/>
    </source>
</evidence>
<dbReference type="EMBL" id="NBNE01004620">
    <property type="protein sequence ID" value="OWZ05075.1"/>
    <property type="molecule type" value="Genomic_DNA"/>
</dbReference>
<protein>
    <recommendedName>
        <fullName evidence="3">Ubiquitin-like protease family profile domain-containing protein</fullName>
    </recommendedName>
</protein>
<dbReference type="OrthoDB" id="109811at2759"/>